<reference evidence="1" key="2">
    <citation type="submission" date="2015-07" db="EMBL/GenBank/DDBJ databases">
        <title>Plasmids, circular viruses and viroids from rat gut.</title>
        <authorList>
            <person name="Jorgensen T.J."/>
            <person name="Hansen M.A."/>
            <person name="Xu Z."/>
            <person name="Tabak M.A."/>
            <person name="Sorensen S.J."/>
            <person name="Hansen L.H."/>
        </authorList>
    </citation>
    <scope>NUCLEOTIDE SEQUENCE</scope>
    <source>
        <strain evidence="1">RGRH0222</strain>
    </source>
</reference>
<name>A0A0H5PXD5_9ZZZZ</name>
<dbReference type="EMBL" id="LN852896">
    <property type="protein sequence ID" value="CRY94253.1"/>
    <property type="molecule type" value="Genomic_DNA"/>
</dbReference>
<sequence>MEIKEGTQCIENGTKQAIIEFVFTNYIIYVFQGTLSQFDIVIKYKKDGKRIRTPKHIHWVVDILMKMQGNETLTKQYLETIQSCWNTCVPLTNNDYNTLKVLIETGEEEIDIEKYFNLNTFGEYDVEFLYVLMELLAVQKKTNRADAYMFGKIIEELLEADRDIFKIISTAGFGGRRG</sequence>
<proteinExistence type="predicted"/>
<protein>
    <submittedName>
        <fullName evidence="1">Uncharacterized protein</fullName>
    </submittedName>
</protein>
<dbReference type="AlphaFoldDB" id="A0A0H5PXD5"/>
<evidence type="ECO:0000313" key="1">
    <source>
        <dbReference type="EMBL" id="CRY94253.1"/>
    </source>
</evidence>
<organism evidence="1">
    <name type="scientific">uncultured prokaryote</name>
    <dbReference type="NCBI Taxonomy" id="198431"/>
    <lineage>
        <taxon>unclassified sequences</taxon>
        <taxon>environmental samples</taxon>
    </lineage>
</organism>
<reference evidence="1" key="1">
    <citation type="submission" date="2015-06" db="EMBL/GenBank/DDBJ databases">
        <authorList>
            <person name="Joergensen T."/>
        </authorList>
    </citation>
    <scope>NUCLEOTIDE SEQUENCE</scope>
    <source>
        <strain evidence="1">RGRH0222</strain>
    </source>
</reference>
<accession>A0A0H5PXD5</accession>